<dbReference type="AlphaFoldDB" id="A0A813R4N5"/>
<dbReference type="EMBL" id="CAJNOJ010000073">
    <property type="protein sequence ID" value="CAF1036929.1"/>
    <property type="molecule type" value="Genomic_DNA"/>
</dbReference>
<keyword evidence="3" id="KW-1185">Reference proteome</keyword>
<dbReference type="EMBL" id="CAJNOR010000059">
    <property type="protein sequence ID" value="CAF0778531.1"/>
    <property type="molecule type" value="Genomic_DNA"/>
</dbReference>
<comment type="caution">
    <text evidence="1">The sequence shown here is derived from an EMBL/GenBank/DDBJ whole genome shotgun (WGS) entry which is preliminary data.</text>
</comment>
<organism evidence="1 3">
    <name type="scientific">Adineta ricciae</name>
    <name type="common">Rotifer</name>
    <dbReference type="NCBI Taxonomy" id="249248"/>
    <lineage>
        <taxon>Eukaryota</taxon>
        <taxon>Metazoa</taxon>
        <taxon>Spiralia</taxon>
        <taxon>Gnathifera</taxon>
        <taxon>Rotifera</taxon>
        <taxon>Eurotatoria</taxon>
        <taxon>Bdelloidea</taxon>
        <taxon>Adinetida</taxon>
        <taxon>Adinetidae</taxon>
        <taxon>Adineta</taxon>
    </lineage>
</organism>
<gene>
    <name evidence="2" type="ORF">EDS130_LOCUS16713</name>
    <name evidence="1" type="ORF">XAT740_LOCUS1839</name>
</gene>
<proteinExistence type="predicted"/>
<name>A0A813R4N5_ADIRI</name>
<dbReference type="Proteomes" id="UP000663828">
    <property type="component" value="Unassembled WGS sequence"/>
</dbReference>
<reference evidence="1" key="1">
    <citation type="submission" date="2021-02" db="EMBL/GenBank/DDBJ databases">
        <authorList>
            <person name="Nowell W R."/>
        </authorList>
    </citation>
    <scope>NUCLEOTIDE SEQUENCE</scope>
</reference>
<sequence>MNITTYCLQPWKLLGRRANTMEKCSPNFDTTAAAWILSHFTHETILPHINAWLNFQGLVSLCNGCKNIYLGKPIRYVKSIGVRH</sequence>
<accession>A0A813R4N5</accession>
<evidence type="ECO:0000313" key="2">
    <source>
        <dbReference type="EMBL" id="CAF1036929.1"/>
    </source>
</evidence>
<evidence type="ECO:0000313" key="3">
    <source>
        <dbReference type="Proteomes" id="UP000663828"/>
    </source>
</evidence>
<protein>
    <submittedName>
        <fullName evidence="1">Uncharacterized protein</fullName>
    </submittedName>
</protein>
<dbReference type="Proteomes" id="UP000663852">
    <property type="component" value="Unassembled WGS sequence"/>
</dbReference>
<evidence type="ECO:0000313" key="1">
    <source>
        <dbReference type="EMBL" id="CAF0778531.1"/>
    </source>
</evidence>